<keyword evidence="3" id="KW-1185">Reference proteome</keyword>
<organism evidence="2 3">
    <name type="scientific">Desulfobotulus pelophilus</name>
    <dbReference type="NCBI Taxonomy" id="2823377"/>
    <lineage>
        <taxon>Bacteria</taxon>
        <taxon>Pseudomonadati</taxon>
        <taxon>Thermodesulfobacteriota</taxon>
        <taxon>Desulfobacteria</taxon>
        <taxon>Desulfobacterales</taxon>
        <taxon>Desulfobacteraceae</taxon>
        <taxon>Desulfobotulus</taxon>
    </lineage>
</organism>
<evidence type="ECO:0000313" key="2">
    <source>
        <dbReference type="EMBL" id="MCW7754374.1"/>
    </source>
</evidence>
<feature type="domain" description="Integrase catalytic" evidence="1">
    <location>
        <begin position="12"/>
        <end position="64"/>
    </location>
</feature>
<evidence type="ECO:0000313" key="3">
    <source>
        <dbReference type="Proteomes" id="UP001209681"/>
    </source>
</evidence>
<reference evidence="2 3" key="1">
    <citation type="submission" date="2022-11" db="EMBL/GenBank/DDBJ databases">
        <title>Desulfobotulus tamanensis H1 sp. nov. - anaerobic, alkaliphilic, sulphate reducing bacterium isolated from terrestrial mud volcano.</title>
        <authorList>
            <person name="Frolova A."/>
            <person name="Merkel A.Y."/>
            <person name="Slobodkin A.I."/>
        </authorList>
    </citation>
    <scope>NUCLEOTIDE SEQUENCE [LARGE SCALE GENOMIC DNA]</scope>
    <source>
        <strain evidence="2 3">H1</strain>
    </source>
</reference>
<evidence type="ECO:0000259" key="1">
    <source>
        <dbReference type="Pfam" id="PF13683"/>
    </source>
</evidence>
<protein>
    <submittedName>
        <fullName evidence="2">Integrase core domain-containing protein</fullName>
    </submittedName>
</protein>
<dbReference type="Proteomes" id="UP001209681">
    <property type="component" value="Unassembled WGS sequence"/>
</dbReference>
<name>A0ABT3NA80_9BACT</name>
<proteinExistence type="predicted"/>
<dbReference type="EMBL" id="JAPFPW010000011">
    <property type="protein sequence ID" value="MCW7754374.1"/>
    <property type="molecule type" value="Genomic_DNA"/>
</dbReference>
<dbReference type="InterPro" id="IPR012337">
    <property type="entry name" value="RNaseH-like_sf"/>
</dbReference>
<dbReference type="RefSeq" id="WP_265425294.1">
    <property type="nucleotide sequence ID" value="NZ_JAPFPW010000011.1"/>
</dbReference>
<dbReference type="SUPFAM" id="SSF53098">
    <property type="entry name" value="Ribonuclease H-like"/>
    <property type="match status" value="1"/>
</dbReference>
<accession>A0ABT3NA80</accession>
<dbReference type="Pfam" id="PF13683">
    <property type="entry name" value="rve_3"/>
    <property type="match status" value="1"/>
</dbReference>
<dbReference type="InterPro" id="IPR001584">
    <property type="entry name" value="Integrase_cat-core"/>
</dbReference>
<sequence>MLATLQKPGKVPSFSRPGVSMYNSYPETLFRTIKYRPVYPFKPFFSLPQAHEWVDEFVVWYNTKNLRGRILFVTPDGRHYGRHLDILKKRHEVYQKARTVRTERRTSDTRNWQPELTVIRTPGKKQNHIMKKSYLEAA</sequence>
<gene>
    <name evidence="2" type="ORF">OOT00_10290</name>
</gene>
<comment type="caution">
    <text evidence="2">The sequence shown here is derived from an EMBL/GenBank/DDBJ whole genome shotgun (WGS) entry which is preliminary data.</text>
</comment>